<sequence length="259" mass="28196">MGRFHRHDDGTVHEHDHSHSHDHSHAHSHDVGDHTGYGTGRERIEILEDIFAENDHLAAHNRQAFDAAGVVAINLMSGPGAGKTTLLEKTLAALKDELRIGVIEGDIETSLDSDRLNDLAAQVSLLNTGNGFGGECHLDAPMVARALEGLDLDALDVVLIENVGNLVCPAEFGVGEHRKAMIASVTEGEDKPVKYPVMFRAAEAIVLNKIDLLPHLTFDCDLFERHVRMVNPHAPIIRVSATTGEGVKQWVEWVRGSTA</sequence>
<dbReference type="Pfam" id="PF02492">
    <property type="entry name" value="cobW"/>
    <property type="match status" value="1"/>
</dbReference>
<dbReference type="InterPro" id="IPR027417">
    <property type="entry name" value="P-loop_NTPase"/>
</dbReference>
<protein>
    <submittedName>
        <fullName evidence="10">Hydrogenase nickel incorporation protein HypB</fullName>
    </submittedName>
</protein>
<dbReference type="GO" id="GO:0005525">
    <property type="term" value="F:GTP binding"/>
    <property type="evidence" value="ECO:0007669"/>
    <property type="project" value="UniProtKB-KW"/>
</dbReference>
<dbReference type="PANTHER" id="PTHR30134:SF2">
    <property type="entry name" value="HYDROGENASE MATURATION FACTOR HYPB"/>
    <property type="match status" value="1"/>
</dbReference>
<dbReference type="InterPro" id="IPR003495">
    <property type="entry name" value="CobW/HypB/UreG_nucleotide-bd"/>
</dbReference>
<keyword evidence="2" id="KW-0533">Nickel</keyword>
<keyword evidence="7" id="KW-0342">GTP-binding</keyword>
<dbReference type="GO" id="GO:0051604">
    <property type="term" value="P:protein maturation"/>
    <property type="evidence" value="ECO:0007669"/>
    <property type="project" value="InterPro"/>
</dbReference>
<dbReference type="GO" id="GO:0008270">
    <property type="term" value="F:zinc ion binding"/>
    <property type="evidence" value="ECO:0007669"/>
    <property type="project" value="TreeGrafter"/>
</dbReference>
<reference evidence="10" key="1">
    <citation type="submission" date="2021-03" db="EMBL/GenBank/DDBJ databases">
        <authorList>
            <person name="Sun Q."/>
        </authorList>
    </citation>
    <scope>NUCLEOTIDE SEQUENCE</scope>
    <source>
        <strain evidence="10">CCM 8862</strain>
    </source>
</reference>
<dbReference type="AlphaFoldDB" id="A0A939DZ99"/>
<gene>
    <name evidence="10" type="primary">hypB</name>
    <name evidence="10" type="ORF">JZY06_05065</name>
</gene>
<organism evidence="10 11">
    <name type="scientific">Corynebacterium mendelii</name>
    <dbReference type="NCBI Taxonomy" id="2765362"/>
    <lineage>
        <taxon>Bacteria</taxon>
        <taxon>Bacillati</taxon>
        <taxon>Actinomycetota</taxon>
        <taxon>Actinomycetes</taxon>
        <taxon>Mycobacteriales</taxon>
        <taxon>Corynebacteriaceae</taxon>
        <taxon>Corynebacterium</taxon>
    </lineage>
</organism>
<keyword evidence="6" id="KW-0862">Zinc</keyword>
<evidence type="ECO:0000256" key="7">
    <source>
        <dbReference type="ARBA" id="ARBA00023134"/>
    </source>
</evidence>
<keyword evidence="5" id="KW-0378">Hydrolase</keyword>
<proteinExistence type="inferred from homology"/>
<evidence type="ECO:0000256" key="5">
    <source>
        <dbReference type="ARBA" id="ARBA00022801"/>
    </source>
</evidence>
<feature type="region of interest" description="Disordered" evidence="8">
    <location>
        <begin position="1"/>
        <end position="38"/>
    </location>
</feature>
<keyword evidence="4" id="KW-0547">Nucleotide-binding</keyword>
<evidence type="ECO:0000256" key="6">
    <source>
        <dbReference type="ARBA" id="ARBA00022833"/>
    </source>
</evidence>
<dbReference type="PANTHER" id="PTHR30134">
    <property type="entry name" value="HYDROGENASE PROTEIN ASSEMBLY PROTEIN, NICKEL CHAPERONE"/>
    <property type="match status" value="1"/>
</dbReference>
<dbReference type="RefSeq" id="WP_207118816.1">
    <property type="nucleotide sequence ID" value="NZ_JAFLEQ010000008.1"/>
</dbReference>
<dbReference type="GO" id="GO:0016151">
    <property type="term" value="F:nickel cation binding"/>
    <property type="evidence" value="ECO:0007669"/>
    <property type="project" value="InterPro"/>
</dbReference>
<evidence type="ECO:0000256" key="4">
    <source>
        <dbReference type="ARBA" id="ARBA00022741"/>
    </source>
</evidence>
<accession>A0A939DZ99</accession>
<evidence type="ECO:0000256" key="1">
    <source>
        <dbReference type="ARBA" id="ARBA00006211"/>
    </source>
</evidence>
<dbReference type="NCBIfam" id="TIGR00073">
    <property type="entry name" value="hypB"/>
    <property type="match status" value="1"/>
</dbReference>
<dbReference type="Gene3D" id="3.40.50.300">
    <property type="entry name" value="P-loop containing nucleotide triphosphate hydrolases"/>
    <property type="match status" value="1"/>
</dbReference>
<evidence type="ECO:0000259" key="9">
    <source>
        <dbReference type="Pfam" id="PF02492"/>
    </source>
</evidence>
<keyword evidence="11" id="KW-1185">Reference proteome</keyword>
<name>A0A939DZ99_9CORY</name>
<evidence type="ECO:0000313" key="10">
    <source>
        <dbReference type="EMBL" id="MBN9643990.1"/>
    </source>
</evidence>
<evidence type="ECO:0000256" key="2">
    <source>
        <dbReference type="ARBA" id="ARBA00022596"/>
    </source>
</evidence>
<dbReference type="SUPFAM" id="SSF52540">
    <property type="entry name" value="P-loop containing nucleoside triphosphate hydrolases"/>
    <property type="match status" value="1"/>
</dbReference>
<evidence type="ECO:0000313" key="11">
    <source>
        <dbReference type="Proteomes" id="UP000664332"/>
    </source>
</evidence>
<dbReference type="Proteomes" id="UP000664332">
    <property type="component" value="Unassembled WGS sequence"/>
</dbReference>
<comment type="similarity">
    <text evidence="1">Belongs to the SIMIBI class G3E GTPase family. HypB/HupM subfamily.</text>
</comment>
<dbReference type="GO" id="GO:0003924">
    <property type="term" value="F:GTPase activity"/>
    <property type="evidence" value="ECO:0007669"/>
    <property type="project" value="InterPro"/>
</dbReference>
<evidence type="ECO:0000256" key="3">
    <source>
        <dbReference type="ARBA" id="ARBA00022723"/>
    </source>
</evidence>
<comment type="caution">
    <text evidence="10">The sequence shown here is derived from an EMBL/GenBank/DDBJ whole genome shotgun (WGS) entry which is preliminary data.</text>
</comment>
<feature type="compositionally biased region" description="Basic and acidic residues" evidence="8">
    <location>
        <begin position="1"/>
        <end position="33"/>
    </location>
</feature>
<keyword evidence="3" id="KW-0479">Metal-binding</keyword>
<dbReference type="EMBL" id="JAFLEQ010000008">
    <property type="protein sequence ID" value="MBN9643990.1"/>
    <property type="molecule type" value="Genomic_DNA"/>
</dbReference>
<evidence type="ECO:0000256" key="8">
    <source>
        <dbReference type="SAM" id="MobiDB-lite"/>
    </source>
</evidence>
<dbReference type="CDD" id="cd05390">
    <property type="entry name" value="HypB"/>
    <property type="match status" value="1"/>
</dbReference>
<dbReference type="PIRSF" id="PIRSF005624">
    <property type="entry name" value="Ni-bind_GTPase"/>
    <property type="match status" value="1"/>
</dbReference>
<dbReference type="InterPro" id="IPR004392">
    <property type="entry name" value="Hyd_mat_HypB"/>
</dbReference>
<feature type="domain" description="CobW/HypB/UreG nucleotide-binding" evidence="9">
    <location>
        <begin position="75"/>
        <end position="237"/>
    </location>
</feature>